<dbReference type="Pfam" id="PF07729">
    <property type="entry name" value="FCD"/>
    <property type="match status" value="1"/>
</dbReference>
<dbReference type="PANTHER" id="PTHR43537:SF5">
    <property type="entry name" value="UXU OPERON TRANSCRIPTIONAL REGULATOR"/>
    <property type="match status" value="1"/>
</dbReference>
<organism evidence="5 6">
    <name type="scientific">Catenisphaera adipataccumulans</name>
    <dbReference type="NCBI Taxonomy" id="700500"/>
    <lineage>
        <taxon>Bacteria</taxon>
        <taxon>Bacillati</taxon>
        <taxon>Bacillota</taxon>
        <taxon>Erysipelotrichia</taxon>
        <taxon>Erysipelotrichales</taxon>
        <taxon>Erysipelotrichaceae</taxon>
        <taxon>Catenisphaera</taxon>
    </lineage>
</organism>
<dbReference type="AlphaFoldDB" id="A0A7W8CXY0"/>
<gene>
    <name evidence="5" type="ORF">HNQ47_000468</name>
</gene>
<evidence type="ECO:0000256" key="1">
    <source>
        <dbReference type="ARBA" id="ARBA00023015"/>
    </source>
</evidence>
<dbReference type="PROSITE" id="PS50949">
    <property type="entry name" value="HTH_GNTR"/>
    <property type="match status" value="1"/>
</dbReference>
<keyword evidence="6" id="KW-1185">Reference proteome</keyword>
<reference evidence="5 6" key="1">
    <citation type="submission" date="2020-08" db="EMBL/GenBank/DDBJ databases">
        <title>Genomic Encyclopedia of Type Strains, Phase IV (KMG-IV): sequencing the most valuable type-strain genomes for metagenomic binning, comparative biology and taxonomic classification.</title>
        <authorList>
            <person name="Goeker M."/>
        </authorList>
    </citation>
    <scope>NUCLEOTIDE SEQUENCE [LARGE SCALE GENOMIC DNA]</scope>
    <source>
        <strain evidence="5 6">DSM 25799</strain>
    </source>
</reference>
<keyword evidence="1" id="KW-0805">Transcription regulation</keyword>
<evidence type="ECO:0000313" key="6">
    <source>
        <dbReference type="Proteomes" id="UP000539953"/>
    </source>
</evidence>
<dbReference type="GO" id="GO:0003677">
    <property type="term" value="F:DNA binding"/>
    <property type="evidence" value="ECO:0007669"/>
    <property type="project" value="UniProtKB-KW"/>
</dbReference>
<accession>A0A7W8CXY0</accession>
<dbReference type="PRINTS" id="PR00035">
    <property type="entry name" value="HTHGNTR"/>
</dbReference>
<dbReference type="Gene3D" id="1.10.10.10">
    <property type="entry name" value="Winged helix-like DNA-binding domain superfamily/Winged helix DNA-binding domain"/>
    <property type="match status" value="1"/>
</dbReference>
<dbReference type="RefSeq" id="WP_183327157.1">
    <property type="nucleotide sequence ID" value="NZ_JACHHK010000002.1"/>
</dbReference>
<dbReference type="Pfam" id="PF00392">
    <property type="entry name" value="GntR"/>
    <property type="match status" value="1"/>
</dbReference>
<evidence type="ECO:0000256" key="2">
    <source>
        <dbReference type="ARBA" id="ARBA00023125"/>
    </source>
</evidence>
<keyword evidence="2 5" id="KW-0238">DNA-binding</keyword>
<dbReference type="SMART" id="SM00895">
    <property type="entry name" value="FCD"/>
    <property type="match status" value="1"/>
</dbReference>
<comment type="caution">
    <text evidence="5">The sequence shown here is derived from an EMBL/GenBank/DDBJ whole genome shotgun (WGS) entry which is preliminary data.</text>
</comment>
<feature type="domain" description="HTH gntR-type" evidence="4">
    <location>
        <begin position="4"/>
        <end position="72"/>
    </location>
</feature>
<dbReference type="SUPFAM" id="SSF48008">
    <property type="entry name" value="GntR ligand-binding domain-like"/>
    <property type="match status" value="1"/>
</dbReference>
<keyword evidence="3" id="KW-0804">Transcription</keyword>
<evidence type="ECO:0000259" key="4">
    <source>
        <dbReference type="PROSITE" id="PS50949"/>
    </source>
</evidence>
<evidence type="ECO:0000313" key="5">
    <source>
        <dbReference type="EMBL" id="MBB5182449.1"/>
    </source>
</evidence>
<dbReference type="InterPro" id="IPR036390">
    <property type="entry name" value="WH_DNA-bd_sf"/>
</dbReference>
<dbReference type="InterPro" id="IPR000524">
    <property type="entry name" value="Tscrpt_reg_HTH_GntR"/>
</dbReference>
<dbReference type="InterPro" id="IPR036388">
    <property type="entry name" value="WH-like_DNA-bd_sf"/>
</dbReference>
<dbReference type="PANTHER" id="PTHR43537">
    <property type="entry name" value="TRANSCRIPTIONAL REGULATOR, GNTR FAMILY"/>
    <property type="match status" value="1"/>
</dbReference>
<dbReference type="SUPFAM" id="SSF46785">
    <property type="entry name" value="Winged helix' DNA-binding domain"/>
    <property type="match status" value="1"/>
</dbReference>
<name>A0A7W8CXY0_9FIRM</name>
<dbReference type="SMART" id="SM00345">
    <property type="entry name" value="HTH_GNTR"/>
    <property type="match status" value="1"/>
</dbReference>
<dbReference type="InterPro" id="IPR008920">
    <property type="entry name" value="TF_FadR/GntR_C"/>
</dbReference>
<dbReference type="Gene3D" id="1.20.120.530">
    <property type="entry name" value="GntR ligand-binding domain-like"/>
    <property type="match status" value="1"/>
</dbReference>
<dbReference type="CDD" id="cd07377">
    <property type="entry name" value="WHTH_GntR"/>
    <property type="match status" value="1"/>
</dbReference>
<dbReference type="InterPro" id="IPR011711">
    <property type="entry name" value="GntR_C"/>
</dbReference>
<protein>
    <submittedName>
        <fullName evidence="5">DNA-binding FadR family transcriptional regulator</fullName>
    </submittedName>
</protein>
<dbReference type="GO" id="GO:0003700">
    <property type="term" value="F:DNA-binding transcription factor activity"/>
    <property type="evidence" value="ECO:0007669"/>
    <property type="project" value="InterPro"/>
</dbReference>
<dbReference type="EMBL" id="JACHHK010000002">
    <property type="protein sequence ID" value="MBB5182449.1"/>
    <property type="molecule type" value="Genomic_DNA"/>
</dbReference>
<proteinExistence type="predicted"/>
<sequence length="228" mass="26214">MKKENLSQRTAQTLRSWIDEGRYKPGDKLPNENELSDQLGISRTTLREAIRELVSEQRLEARRGSGTYVADQLDTKAKTSIPTADMKVTLRDLYETRMIFEPEAAALACRRATDEEIQEILRLGNEVQRWIIDEPAGNHRIASESAFHSAIIKASHNEFLSQFMPIITETIEKTFALKINLEIIAEDAYKDHIMIMEFLKQRDAEALKSAVTIHLHHAVWNENLNFHE</sequence>
<dbReference type="Proteomes" id="UP000539953">
    <property type="component" value="Unassembled WGS sequence"/>
</dbReference>
<evidence type="ECO:0000256" key="3">
    <source>
        <dbReference type="ARBA" id="ARBA00023163"/>
    </source>
</evidence>